<evidence type="ECO:0000256" key="1">
    <source>
        <dbReference type="SAM" id="Phobius"/>
    </source>
</evidence>
<keyword evidence="1" id="KW-1133">Transmembrane helix</keyword>
<organism evidence="2 3">
    <name type="scientific">African swine fever virus</name>
    <name type="common">ASFV</name>
    <dbReference type="NCBI Taxonomy" id="10497"/>
    <lineage>
        <taxon>Viruses</taxon>
        <taxon>Varidnaviria</taxon>
        <taxon>Bamfordvirae</taxon>
        <taxon>Nucleocytoviricota</taxon>
        <taxon>Pokkesviricetes</taxon>
        <taxon>Asfuvirales</taxon>
        <taxon>Asfarviridae</taxon>
        <taxon>Asfivirus</taxon>
        <taxon>Asfivirus haemorrhagiae</taxon>
    </lineage>
</organism>
<proteinExistence type="predicted"/>
<gene>
    <name evidence="2" type="primary">360_3L</name>
</gene>
<organismHost>
    <name type="scientific">Ornithodoros</name>
    <name type="common">relapsing fever ticks</name>
    <dbReference type="NCBI Taxonomy" id="6937"/>
</organismHost>
<organismHost>
    <name type="scientific">Sus scrofa</name>
    <name type="common">Pig</name>
    <dbReference type="NCBI Taxonomy" id="9823"/>
</organismHost>
<keyword evidence="1" id="KW-0472">Membrane</keyword>
<organismHost>
    <name type="scientific">Phacochoerus aethiopicus</name>
    <name type="common">Warthog</name>
    <dbReference type="NCBI Taxonomy" id="85517"/>
</organismHost>
<reference evidence="2 3" key="1">
    <citation type="submission" date="2019-11" db="EMBL/GenBank/DDBJ databases">
        <authorList>
            <person name="Ndlovu S.S."/>
            <person name="Carulei O."/>
        </authorList>
    </citation>
    <scope>NUCLEOTIDE SEQUENCE [LARGE SCALE GENOMIC DNA]</scope>
    <source>
        <strain evidence="2">RSA_2_2004</strain>
    </source>
</reference>
<dbReference type="Proteomes" id="UP000502315">
    <property type="component" value="Genome"/>
</dbReference>
<keyword evidence="1" id="KW-0812">Transmembrane</keyword>
<accession>A0A6G7KU13</accession>
<feature type="transmembrane region" description="Helical" evidence="1">
    <location>
        <begin position="252"/>
        <end position="273"/>
    </location>
</feature>
<feature type="transmembrane region" description="Helical" evidence="1">
    <location>
        <begin position="330"/>
        <end position="355"/>
    </location>
</feature>
<feature type="transmembrane region" description="Helical" evidence="1">
    <location>
        <begin position="184"/>
        <end position="202"/>
    </location>
</feature>
<organismHost>
    <name type="scientific">Phacochoerus africanus</name>
    <name type="common">Warthog</name>
    <dbReference type="NCBI Taxonomy" id="41426"/>
</organismHost>
<dbReference type="EMBL" id="MN641877">
    <property type="protein sequence ID" value="QII88857.2"/>
    <property type="molecule type" value="Genomic_DNA"/>
</dbReference>
<organismHost>
    <name type="scientific">Potamochoerus larvatus</name>
    <name type="common">Bushpig</name>
    <dbReference type="NCBI Taxonomy" id="273792"/>
</organismHost>
<evidence type="ECO:0000313" key="3">
    <source>
        <dbReference type="Proteomes" id="UP000502315"/>
    </source>
</evidence>
<name>A0A6G7KU13_ASF</name>
<feature type="transmembrane region" description="Helical" evidence="1">
    <location>
        <begin position="52"/>
        <end position="72"/>
    </location>
</feature>
<evidence type="ECO:0000313" key="2">
    <source>
        <dbReference type="EMBL" id="QII88857.2"/>
    </source>
</evidence>
<feature type="transmembrane region" description="Helical" evidence="1">
    <location>
        <begin position="12"/>
        <end position="32"/>
    </location>
</feature>
<protein>
    <submittedName>
        <fullName evidence="2">p360_3L</fullName>
    </submittedName>
</protein>
<feature type="transmembrane region" description="Helical" evidence="1">
    <location>
        <begin position="153"/>
        <end position="172"/>
    </location>
</feature>
<organismHost>
    <name type="scientific">Ornithodoros moubata</name>
    <name type="common">Soft tick</name>
    <name type="synonym">Argasid tick</name>
    <dbReference type="NCBI Taxonomy" id="6938"/>
</organismHost>
<sequence length="356" mass="43594">MQIIINTANIICYHIFRILLFYYSIILFRIGFFCYYDTIRFIYFYRYYIHNYTIPVYICYCLTVFNIITPYIHTKEHIFNTKVFYRDYHCSIIVGSQCKTVLYTQKIIVAHTGQLHHFIITHMYFRCVTYLMQVKHIVARKCTNYSPFIEMPVFLSEILYTFFTIIFYRYAIPIFGYHLTIWDLVYHTICCYILQLPIYYRPYIHHVYILYKRVITKYFMSQNVITTCYFMLCFKEKSYNFTCLKLFFGSQFSAYISSMLVIITKYPVFIICTPFSIQHVYIIIVFLICQYQCSIMLYTFFIPYRFYYYLFIIIYIHCDGSFMPPYTTTLYNILFIFTYVLRGQCLFTMCLYSRWL</sequence>